<keyword evidence="4 13" id="KW-0808">Transferase</keyword>
<dbReference type="CDD" id="cd08217">
    <property type="entry name" value="STKc_Nek2"/>
    <property type="match status" value="1"/>
</dbReference>
<evidence type="ECO:0000256" key="11">
    <source>
        <dbReference type="SAM" id="MobiDB-lite"/>
    </source>
</evidence>
<dbReference type="OMA" id="LALHRCH"/>
<evidence type="ECO:0000256" key="7">
    <source>
        <dbReference type="ARBA" id="ARBA00022840"/>
    </source>
</evidence>
<dbReference type="GO" id="GO:0016746">
    <property type="term" value="F:acyltransferase activity"/>
    <property type="evidence" value="ECO:0007669"/>
    <property type="project" value="UniProtKB-KW"/>
</dbReference>
<evidence type="ECO:0000256" key="9">
    <source>
        <dbReference type="ARBA" id="ARBA00048679"/>
    </source>
</evidence>
<evidence type="ECO:0000313" key="13">
    <source>
        <dbReference type="EMBL" id="EGR32643.1"/>
    </source>
</evidence>
<keyword evidence="5" id="KW-0547">Nucleotide-binding</keyword>
<reference evidence="13 14" key="1">
    <citation type="submission" date="2011-07" db="EMBL/GenBank/DDBJ databases">
        <authorList>
            <person name="Coyne R."/>
            <person name="Brami D."/>
            <person name="Johnson J."/>
            <person name="Hostetler J."/>
            <person name="Hannick L."/>
            <person name="Clark T."/>
            <person name="Cassidy-Hanley D."/>
            <person name="Inman J."/>
        </authorList>
    </citation>
    <scope>NUCLEOTIDE SEQUENCE [LARGE SCALE GENOMIC DNA]</scope>
    <source>
        <strain evidence="13 14">G5</strain>
    </source>
</reference>
<evidence type="ECO:0000256" key="10">
    <source>
        <dbReference type="SAM" id="Coils"/>
    </source>
</evidence>
<accession>G0QQ64</accession>
<dbReference type="PANTHER" id="PTHR44899">
    <property type="entry name" value="CAMK FAMILY PROTEIN KINASE"/>
    <property type="match status" value="1"/>
</dbReference>
<keyword evidence="10" id="KW-0175">Coiled coil</keyword>
<evidence type="ECO:0000256" key="2">
    <source>
        <dbReference type="ARBA" id="ARBA00012513"/>
    </source>
</evidence>
<evidence type="ECO:0000256" key="3">
    <source>
        <dbReference type="ARBA" id="ARBA00022527"/>
    </source>
</evidence>
<dbReference type="InParanoid" id="G0QQ64"/>
<comment type="similarity">
    <text evidence="1">Belongs to the protein kinase superfamily. NEK Ser/Thr protein kinase family. NIMA subfamily.</text>
</comment>
<dbReference type="Gene3D" id="3.30.200.20">
    <property type="entry name" value="Phosphorylase Kinase, domain 1"/>
    <property type="match status" value="1"/>
</dbReference>
<dbReference type="InterPro" id="IPR011009">
    <property type="entry name" value="Kinase-like_dom_sf"/>
</dbReference>
<evidence type="ECO:0000256" key="6">
    <source>
        <dbReference type="ARBA" id="ARBA00022777"/>
    </source>
</evidence>
<evidence type="ECO:0000313" key="14">
    <source>
        <dbReference type="Proteomes" id="UP000008983"/>
    </source>
</evidence>
<dbReference type="Gene3D" id="1.10.510.10">
    <property type="entry name" value="Transferase(Phosphotransferase) domain 1"/>
    <property type="match status" value="1"/>
</dbReference>
<keyword evidence="14" id="KW-1185">Reference proteome</keyword>
<keyword evidence="7" id="KW-0067">ATP-binding</keyword>
<gene>
    <name evidence="13" type="ORF">IMG5_075800</name>
</gene>
<feature type="domain" description="Protein kinase" evidence="12">
    <location>
        <begin position="4"/>
        <end position="267"/>
    </location>
</feature>
<dbReference type="PROSITE" id="PS50011">
    <property type="entry name" value="PROTEIN_KINASE_DOM"/>
    <property type="match status" value="1"/>
</dbReference>
<dbReference type="GO" id="GO:0004674">
    <property type="term" value="F:protein serine/threonine kinase activity"/>
    <property type="evidence" value="ECO:0007669"/>
    <property type="project" value="UniProtKB-KW"/>
</dbReference>
<keyword evidence="6 13" id="KW-0418">Kinase</keyword>
<keyword evidence="13" id="KW-0012">Acyltransferase</keyword>
<dbReference type="Proteomes" id="UP000008983">
    <property type="component" value="Unassembled WGS sequence"/>
</dbReference>
<dbReference type="PROSITE" id="PS00108">
    <property type="entry name" value="PROTEIN_KINASE_ST"/>
    <property type="match status" value="1"/>
</dbReference>
<dbReference type="SMART" id="SM00220">
    <property type="entry name" value="S_TKc"/>
    <property type="match status" value="1"/>
</dbReference>
<dbReference type="OrthoDB" id="248923at2759"/>
<dbReference type="InterPro" id="IPR000719">
    <property type="entry name" value="Prot_kinase_dom"/>
</dbReference>
<dbReference type="FunFam" id="3.30.200.20:FF:000097">
    <property type="entry name" value="Probable serine/threonine-protein kinase nek1"/>
    <property type="match status" value="1"/>
</dbReference>
<dbReference type="InterPro" id="IPR008271">
    <property type="entry name" value="Ser/Thr_kinase_AS"/>
</dbReference>
<dbReference type="SUPFAM" id="SSF56112">
    <property type="entry name" value="Protein kinase-like (PK-like)"/>
    <property type="match status" value="1"/>
</dbReference>
<dbReference type="GeneID" id="14908804"/>
<dbReference type="GO" id="GO:0005524">
    <property type="term" value="F:ATP binding"/>
    <property type="evidence" value="ECO:0007669"/>
    <property type="project" value="UniProtKB-KW"/>
</dbReference>
<dbReference type="Pfam" id="PF00069">
    <property type="entry name" value="Pkinase"/>
    <property type="match status" value="1"/>
</dbReference>
<sequence>MENYQIIQQIGKGSFGIVQKVKRIQDNKILVSKEINYGKMSEGEKQQLVQEVNIIRELNHPNIVKYYDRIIDKKEKKIHIIMEYCEGGDLNTLLKKCKKTNDFIKEDAIWKIFTQIIFALNECHNRQKNKILHRDLKPANIFLDSQNNIKLGDFGLSRILGENSQFAETHVGTPYYMSPEQIQESQYNEKSDIWSLGCLLYEMAGLKHPFQANNHLALAIKIKGGSFDRIPFQYSEDLQQLILQMLNVNQELRPSVQDLMKLNQINFRLKEKEIRIFYQNVKFKEEKINKMKEYIEILQKRITEKENKNISLQNYIQKIENEISQFEIQQKNSFCEVTSQNLNKEYQKDNFKKLNQYINNNNNYKQNISNNRQNLSNIRSSLDNNRYSLSNLFQKKQDYHNNGYIQRVISISASNHNNELSNEYKQEQQKNQNNNNYKQYKTNFQQQNNYK</sequence>
<dbReference type="STRING" id="857967.G0QQ64"/>
<keyword evidence="3" id="KW-0723">Serine/threonine-protein kinase</keyword>
<dbReference type="EMBL" id="GL983616">
    <property type="protein sequence ID" value="EGR32643.1"/>
    <property type="molecule type" value="Genomic_DNA"/>
</dbReference>
<dbReference type="AlphaFoldDB" id="G0QQ64"/>
<feature type="compositionally biased region" description="Low complexity" evidence="11">
    <location>
        <begin position="429"/>
        <end position="451"/>
    </location>
</feature>
<name>G0QQ64_ICHMU</name>
<dbReference type="InterPro" id="IPR051131">
    <property type="entry name" value="NEK_Ser/Thr_kinase_NIMA"/>
</dbReference>
<evidence type="ECO:0000259" key="12">
    <source>
        <dbReference type="PROSITE" id="PS50011"/>
    </source>
</evidence>
<evidence type="ECO:0000256" key="8">
    <source>
        <dbReference type="ARBA" id="ARBA00047899"/>
    </source>
</evidence>
<dbReference type="PANTHER" id="PTHR44899:SF10">
    <property type="entry name" value="NIMA-RELATED KINASE 2"/>
    <property type="match status" value="1"/>
</dbReference>
<evidence type="ECO:0000256" key="5">
    <source>
        <dbReference type="ARBA" id="ARBA00022741"/>
    </source>
</evidence>
<comment type="catalytic activity">
    <reaction evidence="9">
        <text>L-seryl-[protein] + ATP = O-phospho-L-seryl-[protein] + ADP + H(+)</text>
        <dbReference type="Rhea" id="RHEA:17989"/>
        <dbReference type="Rhea" id="RHEA-COMP:9863"/>
        <dbReference type="Rhea" id="RHEA-COMP:11604"/>
        <dbReference type="ChEBI" id="CHEBI:15378"/>
        <dbReference type="ChEBI" id="CHEBI:29999"/>
        <dbReference type="ChEBI" id="CHEBI:30616"/>
        <dbReference type="ChEBI" id="CHEBI:83421"/>
        <dbReference type="ChEBI" id="CHEBI:456216"/>
        <dbReference type="EC" id="2.7.11.1"/>
    </reaction>
</comment>
<protein>
    <recommendedName>
        <fullName evidence="2">non-specific serine/threonine protein kinase</fullName>
        <ecNumber evidence="2">2.7.11.1</ecNumber>
    </recommendedName>
</protein>
<organism evidence="13 14">
    <name type="scientific">Ichthyophthirius multifiliis</name>
    <name type="common">White spot disease agent</name>
    <name type="synonym">Ich</name>
    <dbReference type="NCBI Taxonomy" id="5932"/>
    <lineage>
        <taxon>Eukaryota</taxon>
        <taxon>Sar</taxon>
        <taxon>Alveolata</taxon>
        <taxon>Ciliophora</taxon>
        <taxon>Intramacronucleata</taxon>
        <taxon>Oligohymenophorea</taxon>
        <taxon>Hymenostomatida</taxon>
        <taxon>Ophryoglenina</taxon>
        <taxon>Ichthyophthirius</taxon>
    </lineage>
</organism>
<dbReference type="EC" id="2.7.11.1" evidence="2"/>
<dbReference type="GO" id="GO:0106310">
    <property type="term" value="F:protein serine kinase activity"/>
    <property type="evidence" value="ECO:0007669"/>
    <property type="project" value="RHEA"/>
</dbReference>
<dbReference type="RefSeq" id="XP_004036629.1">
    <property type="nucleotide sequence ID" value="XM_004036581.1"/>
</dbReference>
<evidence type="ECO:0000256" key="4">
    <source>
        <dbReference type="ARBA" id="ARBA00022679"/>
    </source>
</evidence>
<feature type="coiled-coil region" evidence="10">
    <location>
        <begin position="281"/>
        <end position="329"/>
    </location>
</feature>
<dbReference type="eggNOG" id="KOG1826">
    <property type="taxonomic scope" value="Eukaryota"/>
</dbReference>
<proteinExistence type="inferred from homology"/>
<comment type="catalytic activity">
    <reaction evidence="8">
        <text>L-threonyl-[protein] + ATP = O-phospho-L-threonyl-[protein] + ADP + H(+)</text>
        <dbReference type="Rhea" id="RHEA:46608"/>
        <dbReference type="Rhea" id="RHEA-COMP:11060"/>
        <dbReference type="Rhea" id="RHEA-COMP:11605"/>
        <dbReference type="ChEBI" id="CHEBI:15378"/>
        <dbReference type="ChEBI" id="CHEBI:30013"/>
        <dbReference type="ChEBI" id="CHEBI:30616"/>
        <dbReference type="ChEBI" id="CHEBI:61977"/>
        <dbReference type="ChEBI" id="CHEBI:456216"/>
        <dbReference type="EC" id="2.7.11.1"/>
    </reaction>
</comment>
<evidence type="ECO:0000256" key="1">
    <source>
        <dbReference type="ARBA" id="ARBA00010886"/>
    </source>
</evidence>
<feature type="region of interest" description="Disordered" evidence="11">
    <location>
        <begin position="428"/>
        <end position="451"/>
    </location>
</feature>